<dbReference type="InterPro" id="IPR050900">
    <property type="entry name" value="Transposase_IS3/IS150/IS904"/>
</dbReference>
<name>Q49HK4_9BACT</name>
<accession>Q49HK4</accession>
<dbReference type="PROSITE" id="PS50994">
    <property type="entry name" value="INTEGRASE"/>
    <property type="match status" value="1"/>
</dbReference>
<organism evidence="2">
    <name type="scientific">uncultured bacterial symbiont of Discodermia dissoluta</name>
    <dbReference type="NCBI Taxonomy" id="323654"/>
    <lineage>
        <taxon>Bacteria</taxon>
        <taxon>environmental samples</taxon>
    </lineage>
</organism>
<dbReference type="EMBL" id="AY907537">
    <property type="protein sequence ID" value="AAY00029.1"/>
    <property type="molecule type" value="Genomic_DNA"/>
</dbReference>
<reference evidence="2" key="1">
    <citation type="journal article" date="2005" name="Appl. Environ. Microbiol.">
        <title>Metagenomic analysis reveals diverse polyketide synthase gene clusters in microorganisms associated with the marine sponge Discodermia dissoluta.</title>
        <authorList>
            <person name="Schirmer A."/>
            <person name="Gadkari R."/>
            <person name="Reeves C.D."/>
            <person name="Ibrahim F."/>
            <person name="DeLong E.F."/>
            <person name="Hutchinson C.R."/>
        </authorList>
    </citation>
    <scope>NUCLEOTIDE SEQUENCE</scope>
</reference>
<dbReference type="InterPro" id="IPR036397">
    <property type="entry name" value="RNaseH_sf"/>
</dbReference>
<dbReference type="GO" id="GO:0015074">
    <property type="term" value="P:DNA integration"/>
    <property type="evidence" value="ECO:0007669"/>
    <property type="project" value="InterPro"/>
</dbReference>
<dbReference type="InterPro" id="IPR048020">
    <property type="entry name" value="Transpos_IS3"/>
</dbReference>
<dbReference type="InterPro" id="IPR025948">
    <property type="entry name" value="HTH-like_dom"/>
</dbReference>
<evidence type="ECO:0000313" key="2">
    <source>
        <dbReference type="EMBL" id="AAY00033.1"/>
    </source>
</evidence>
<dbReference type="PANTHER" id="PTHR46889">
    <property type="entry name" value="TRANSPOSASE INSF FOR INSERTION SEQUENCE IS3B-RELATED"/>
    <property type="match status" value="1"/>
</dbReference>
<dbReference type="InterPro" id="IPR001584">
    <property type="entry name" value="Integrase_cat-core"/>
</dbReference>
<dbReference type="PANTHER" id="PTHR46889:SF4">
    <property type="entry name" value="TRANSPOSASE INSO FOR INSERTION SEQUENCE ELEMENT IS911B-RELATED"/>
    <property type="match status" value="1"/>
</dbReference>
<dbReference type="Pfam" id="PF13276">
    <property type="entry name" value="HTH_21"/>
    <property type="match status" value="1"/>
</dbReference>
<evidence type="ECO:0000259" key="1">
    <source>
        <dbReference type="PROSITE" id="PS50994"/>
    </source>
</evidence>
<dbReference type="InterPro" id="IPR012337">
    <property type="entry name" value="RNaseH-like_sf"/>
</dbReference>
<proteinExistence type="predicted"/>
<dbReference type="AlphaFoldDB" id="Q49HK4"/>
<dbReference type="GO" id="GO:0003676">
    <property type="term" value="F:nucleic acid binding"/>
    <property type="evidence" value="ECO:0007669"/>
    <property type="project" value="InterPro"/>
</dbReference>
<dbReference type="EMBL" id="AY907537">
    <property type="protein sequence ID" value="AAY00033.1"/>
    <property type="molecule type" value="Genomic_DNA"/>
</dbReference>
<dbReference type="SUPFAM" id="SSF53098">
    <property type="entry name" value="Ribonuclease H-like"/>
    <property type="match status" value="1"/>
</dbReference>
<protein>
    <submittedName>
        <fullName evidence="2">Transposase</fullName>
    </submittedName>
</protein>
<dbReference type="Pfam" id="PF00665">
    <property type="entry name" value="rve"/>
    <property type="match status" value="1"/>
</dbReference>
<dbReference type="Gene3D" id="3.30.420.10">
    <property type="entry name" value="Ribonuclease H-like superfamily/Ribonuclease H"/>
    <property type="match status" value="1"/>
</dbReference>
<dbReference type="NCBIfam" id="NF033516">
    <property type="entry name" value="transpos_IS3"/>
    <property type="match status" value="1"/>
</dbReference>
<sequence>MVQRDHPQASLRLQCRLLGVCRSGLYYQPRQADAEQLALMRRIDELSLAHPFYGSRQMSRHLQRERYRVGRDKVRRLMRTMGLEAVYCKPRTSRPEPGHRVYPYLLRDVLIERPHQAWCADITYIPLQRGFLYLVAVMDWLSRAVLSWELSNTLDTEFCLLALEAALEQFGPPGIFNTDQGSQFTSQAFTGCLQEAGVRVSMDGRGRWLDNVFIERLWRSLKYEAVYLQELADGFAARAAISKWLAFYYRAS</sequence>
<feature type="domain" description="Integrase catalytic" evidence="1">
    <location>
        <begin position="110"/>
        <end position="252"/>
    </location>
</feature>